<dbReference type="AlphaFoldDB" id="A0A7Y0WRR0"/>
<dbReference type="SUPFAM" id="SSF56219">
    <property type="entry name" value="DNase I-like"/>
    <property type="match status" value="1"/>
</dbReference>
<keyword evidence="4" id="KW-1185">Reference proteome</keyword>
<keyword evidence="3" id="KW-0255">Endonuclease</keyword>
<feature type="domain" description="Endonuclease/exonuclease/phosphatase" evidence="2">
    <location>
        <begin position="121"/>
        <end position="326"/>
    </location>
</feature>
<keyword evidence="3" id="KW-0540">Nuclease</keyword>
<feature type="transmembrane region" description="Helical" evidence="1">
    <location>
        <begin position="50"/>
        <end position="70"/>
    </location>
</feature>
<dbReference type="GO" id="GO:0004519">
    <property type="term" value="F:endonuclease activity"/>
    <property type="evidence" value="ECO:0007669"/>
    <property type="project" value="UniProtKB-KW"/>
</dbReference>
<reference evidence="3 4" key="1">
    <citation type="submission" date="2020-04" db="EMBL/GenBank/DDBJ databases">
        <title>Marinobacter oceani sp. nov., isolated from marine solar saltern.</title>
        <authorList>
            <person name="Chen X.-Y."/>
        </authorList>
    </citation>
    <scope>NUCLEOTIDE SEQUENCE [LARGE SCALE GENOMIC DNA]</scope>
    <source>
        <strain evidence="3 4">W62</strain>
    </source>
</reference>
<dbReference type="GO" id="GO:0004527">
    <property type="term" value="F:exonuclease activity"/>
    <property type="evidence" value="ECO:0007669"/>
    <property type="project" value="UniProtKB-KW"/>
</dbReference>
<keyword evidence="1" id="KW-0812">Transmembrane</keyword>
<dbReference type="InterPro" id="IPR036691">
    <property type="entry name" value="Endo/exonu/phosph_ase_sf"/>
</dbReference>
<protein>
    <submittedName>
        <fullName evidence="3">Endonuclease/exonuclease/phosphatase family protein</fullName>
    </submittedName>
</protein>
<feature type="transmembrane region" description="Helical" evidence="1">
    <location>
        <begin position="77"/>
        <end position="99"/>
    </location>
</feature>
<evidence type="ECO:0000313" key="4">
    <source>
        <dbReference type="Proteomes" id="UP000567186"/>
    </source>
</evidence>
<keyword evidence="3" id="KW-0378">Hydrolase</keyword>
<evidence type="ECO:0000313" key="3">
    <source>
        <dbReference type="EMBL" id="NMT63205.1"/>
    </source>
</evidence>
<dbReference type="RefSeq" id="WP_135954541.1">
    <property type="nucleotide sequence ID" value="NZ_JABCKY010000001.1"/>
</dbReference>
<dbReference type="InterPro" id="IPR005135">
    <property type="entry name" value="Endo/exonuclease/phosphatase"/>
</dbReference>
<dbReference type="Gene3D" id="3.60.10.10">
    <property type="entry name" value="Endonuclease/exonuclease/phosphatase"/>
    <property type="match status" value="1"/>
</dbReference>
<name>A0A7Y0WRR0_9GAMM</name>
<dbReference type="Pfam" id="PF03372">
    <property type="entry name" value="Exo_endo_phos"/>
    <property type="match status" value="1"/>
</dbReference>
<evidence type="ECO:0000256" key="1">
    <source>
        <dbReference type="SAM" id="Phobius"/>
    </source>
</evidence>
<gene>
    <name evidence="3" type="ORF">HIU99_06275</name>
</gene>
<keyword evidence="1" id="KW-1133">Transmembrane helix</keyword>
<accession>A0A7Y0WRR0</accession>
<dbReference type="OrthoDB" id="9796594at2"/>
<sequence>MTPDSGNAHQGKAKHKVGFGLVFLIVLVLATLTFIPLLDSNRWWVRLLDFPRLQGGIALLILAVPVAFYVRYFRKMAGLGMILIVSALSYHGLVLFPYFQSGQDFPEAECRPGSAMSVMIANVKMRNDPDGRLLELVREMQPDLFLAMETNEKWNEALAPLDETMPHTVSHISDSTFGIHLFSRLALESPEIRFLAGQGTPQVVTGVTLASGETVDFLGVHPRPPVPSQSNTTLGRDAVLYKAALLLRESERTGIVAGDFNATPWENAVKRMRQIGNLQEPRRGYGYLPTFNATSWWMSWPLDHIFHEPGFATLSLERLGSFGSDHYPFVGRFCRISEHEALAPPQTDRELINEAERAIEAAKDSG</sequence>
<dbReference type="EMBL" id="JABCKY010000001">
    <property type="protein sequence ID" value="NMT63205.1"/>
    <property type="molecule type" value="Genomic_DNA"/>
</dbReference>
<keyword evidence="3" id="KW-0269">Exonuclease</keyword>
<keyword evidence="1" id="KW-0472">Membrane</keyword>
<feature type="transmembrane region" description="Helical" evidence="1">
    <location>
        <begin position="17"/>
        <end position="38"/>
    </location>
</feature>
<dbReference type="Proteomes" id="UP000567186">
    <property type="component" value="Unassembled WGS sequence"/>
</dbReference>
<proteinExistence type="predicted"/>
<organism evidence="3 4">
    <name type="scientific">Marinobacter orientalis</name>
    <dbReference type="NCBI Taxonomy" id="1928859"/>
    <lineage>
        <taxon>Bacteria</taxon>
        <taxon>Pseudomonadati</taxon>
        <taxon>Pseudomonadota</taxon>
        <taxon>Gammaproteobacteria</taxon>
        <taxon>Pseudomonadales</taxon>
        <taxon>Marinobacteraceae</taxon>
        <taxon>Marinobacter</taxon>
    </lineage>
</organism>
<comment type="caution">
    <text evidence="3">The sequence shown here is derived from an EMBL/GenBank/DDBJ whole genome shotgun (WGS) entry which is preliminary data.</text>
</comment>
<evidence type="ECO:0000259" key="2">
    <source>
        <dbReference type="Pfam" id="PF03372"/>
    </source>
</evidence>